<evidence type="ECO:0000256" key="3">
    <source>
        <dbReference type="ARBA" id="ARBA00022840"/>
    </source>
</evidence>
<dbReference type="CDD" id="cd03221">
    <property type="entry name" value="ABCF_EF-3"/>
    <property type="match status" value="2"/>
</dbReference>
<sequence length="626" mass="68724">MIQFADLTVRLGGHMILDRASAALPPGSRVGLVGRNGAGKSTLMRTLMGEIEPDSGSILVPTNTCVGYLEQDALAGNGSALETVLAADRERARLMRDADTTSDPQVLAEIQERLLAIGGQSAPSRAARILAGLGFDQASQSQPLDSLSGGWRMRVALAGLLFSDPDVLLLDEPSNHLDLEATLWLEDFLRSCRATMLIVSHERDLLNRVADHILHLDHGTVTLYRGNYDSFEKQRAERDIHVAAWRDRQLAERVRLQSFVDRWRVKSHTASQAQSRMKALARMEPIVAQLEDPTLTFDFPDSEHLKSPLIAVDNAAVGYVPGNPVLRRLNLRIDPEDRIALLGRNGNGKTTLARLLAGQLDPVEGTITAPSKMRVGYFTQYQVEELDHDATPLDHMARLLPDAPPKVVRAHLGRFGFSGDKATIRIDLLSGGERARLALALITRDAPHLLILDEPTNHLDVDTREALVQALAAFTGAVIIVSHDRHVLQATADRLVLVEAGTAKPFDGTLDDYTALVLGSGKTERPQVAQSASDRKGRRRAAADLRQRQGELRKRIQQTEKLIARLESRCREIDRTMFVPAAADPPYAGKPMGELLQLRANFAAQIKDAEAQWLLDCEAIESGEAM</sequence>
<dbReference type="InterPro" id="IPR017871">
    <property type="entry name" value="ABC_transporter-like_CS"/>
</dbReference>
<dbReference type="GO" id="GO:0005524">
    <property type="term" value="F:ATP binding"/>
    <property type="evidence" value="ECO:0007669"/>
    <property type="project" value="UniProtKB-KW"/>
</dbReference>
<dbReference type="Pfam" id="PF12848">
    <property type="entry name" value="ABC_tran_Xtn"/>
    <property type="match status" value="1"/>
</dbReference>
<keyword evidence="7" id="KW-1185">Reference proteome</keyword>
<dbReference type="InterPro" id="IPR032781">
    <property type="entry name" value="ABC_tran_Xtn"/>
</dbReference>
<gene>
    <name evidence="6" type="ORF">ACFODU_00275</name>
</gene>
<dbReference type="SMART" id="SM00382">
    <property type="entry name" value="AAA"/>
    <property type="match status" value="2"/>
</dbReference>
<feature type="coiled-coil region" evidence="4">
    <location>
        <begin position="542"/>
        <end position="612"/>
    </location>
</feature>
<dbReference type="PROSITE" id="PS50893">
    <property type="entry name" value="ABC_TRANSPORTER_2"/>
    <property type="match status" value="2"/>
</dbReference>
<dbReference type="EMBL" id="JBHRST010000001">
    <property type="protein sequence ID" value="MFC3096234.1"/>
    <property type="molecule type" value="Genomic_DNA"/>
</dbReference>
<dbReference type="InterPro" id="IPR003439">
    <property type="entry name" value="ABC_transporter-like_ATP-bd"/>
</dbReference>
<feature type="domain" description="ABC transporter" evidence="5">
    <location>
        <begin position="310"/>
        <end position="525"/>
    </location>
</feature>
<evidence type="ECO:0000256" key="2">
    <source>
        <dbReference type="ARBA" id="ARBA00022741"/>
    </source>
</evidence>
<dbReference type="PROSITE" id="PS00211">
    <property type="entry name" value="ABC_TRANSPORTER_1"/>
    <property type="match status" value="2"/>
</dbReference>
<accession>A0ABV7E0L8</accession>
<dbReference type="InterPro" id="IPR027417">
    <property type="entry name" value="P-loop_NTPase"/>
</dbReference>
<keyword evidence="2" id="KW-0547">Nucleotide-binding</keyword>
<evidence type="ECO:0000313" key="6">
    <source>
        <dbReference type="EMBL" id="MFC3096234.1"/>
    </source>
</evidence>
<evidence type="ECO:0000313" key="7">
    <source>
        <dbReference type="Proteomes" id="UP001595456"/>
    </source>
</evidence>
<keyword evidence="4" id="KW-0175">Coiled coil</keyword>
<name>A0ABV7E0L8_9SPHN</name>
<dbReference type="PANTHER" id="PTHR19211:SF14">
    <property type="entry name" value="ATP-BINDING CASSETTE SUB-FAMILY F MEMBER 1"/>
    <property type="match status" value="1"/>
</dbReference>
<dbReference type="SUPFAM" id="SSF52540">
    <property type="entry name" value="P-loop containing nucleoside triphosphate hydrolases"/>
    <property type="match status" value="2"/>
</dbReference>
<proteinExistence type="predicted"/>
<dbReference type="Gene3D" id="3.40.50.300">
    <property type="entry name" value="P-loop containing nucleotide triphosphate hydrolases"/>
    <property type="match status" value="2"/>
</dbReference>
<feature type="domain" description="ABC transporter" evidence="5">
    <location>
        <begin position="2"/>
        <end position="243"/>
    </location>
</feature>
<dbReference type="RefSeq" id="WP_336924736.1">
    <property type="nucleotide sequence ID" value="NZ_JBANRO010000002.1"/>
</dbReference>
<keyword evidence="3 6" id="KW-0067">ATP-binding</keyword>
<keyword evidence="1" id="KW-0677">Repeat</keyword>
<dbReference type="Proteomes" id="UP001595456">
    <property type="component" value="Unassembled WGS sequence"/>
</dbReference>
<evidence type="ECO:0000256" key="4">
    <source>
        <dbReference type="SAM" id="Coils"/>
    </source>
</evidence>
<organism evidence="6 7">
    <name type="scientific">Alteraurantiacibacter palmitatis</name>
    <dbReference type="NCBI Taxonomy" id="2054628"/>
    <lineage>
        <taxon>Bacteria</taxon>
        <taxon>Pseudomonadati</taxon>
        <taxon>Pseudomonadota</taxon>
        <taxon>Alphaproteobacteria</taxon>
        <taxon>Sphingomonadales</taxon>
        <taxon>Erythrobacteraceae</taxon>
        <taxon>Alteraurantiacibacter</taxon>
    </lineage>
</organism>
<dbReference type="PANTHER" id="PTHR19211">
    <property type="entry name" value="ATP-BINDING TRANSPORT PROTEIN-RELATED"/>
    <property type="match status" value="1"/>
</dbReference>
<evidence type="ECO:0000256" key="1">
    <source>
        <dbReference type="ARBA" id="ARBA00022737"/>
    </source>
</evidence>
<protein>
    <submittedName>
        <fullName evidence="6">ABC-F family ATP-binding cassette domain-containing protein</fullName>
    </submittedName>
</protein>
<evidence type="ECO:0000259" key="5">
    <source>
        <dbReference type="PROSITE" id="PS50893"/>
    </source>
</evidence>
<dbReference type="Pfam" id="PF00005">
    <property type="entry name" value="ABC_tran"/>
    <property type="match status" value="2"/>
</dbReference>
<dbReference type="InterPro" id="IPR003593">
    <property type="entry name" value="AAA+_ATPase"/>
</dbReference>
<reference evidence="7" key="1">
    <citation type="journal article" date="2019" name="Int. J. Syst. Evol. Microbiol.">
        <title>The Global Catalogue of Microorganisms (GCM) 10K type strain sequencing project: providing services to taxonomists for standard genome sequencing and annotation.</title>
        <authorList>
            <consortium name="The Broad Institute Genomics Platform"/>
            <consortium name="The Broad Institute Genome Sequencing Center for Infectious Disease"/>
            <person name="Wu L."/>
            <person name="Ma J."/>
        </authorList>
    </citation>
    <scope>NUCLEOTIDE SEQUENCE [LARGE SCALE GENOMIC DNA]</scope>
    <source>
        <strain evidence="7">KCTC 52607</strain>
    </source>
</reference>
<dbReference type="InterPro" id="IPR050611">
    <property type="entry name" value="ABCF"/>
</dbReference>
<comment type="caution">
    <text evidence="6">The sequence shown here is derived from an EMBL/GenBank/DDBJ whole genome shotgun (WGS) entry which is preliminary data.</text>
</comment>